<accession>A0A9Q1IXZ1</accession>
<dbReference type="EMBL" id="JAINUF010000006">
    <property type="protein sequence ID" value="KAJ8357431.1"/>
    <property type="molecule type" value="Genomic_DNA"/>
</dbReference>
<dbReference type="Proteomes" id="UP001152622">
    <property type="component" value="Chromosome 6"/>
</dbReference>
<protein>
    <submittedName>
        <fullName evidence="1">Uncharacterized protein</fullName>
    </submittedName>
</protein>
<proteinExistence type="predicted"/>
<dbReference type="AlphaFoldDB" id="A0A9Q1IXZ1"/>
<keyword evidence="2" id="KW-1185">Reference proteome</keyword>
<gene>
    <name evidence="1" type="ORF">SKAU_G00202250</name>
</gene>
<name>A0A9Q1IXZ1_SYNKA</name>
<comment type="caution">
    <text evidence="1">The sequence shown here is derived from an EMBL/GenBank/DDBJ whole genome shotgun (WGS) entry which is preliminary data.</text>
</comment>
<sequence>MSADRLTRLGAYESARCRFLSVKSVPVSGELRSTGLKLRHIKPSGFLHSLTAGRAFPPRSSAVSAAVSPVRVAARQWIPESARAGWGVGVSFIEAKWPTFKMLKASRRRYGRRRKWTGSAGARGFGSSCLSGRLCCSADRKRIPDEALC</sequence>
<organism evidence="1 2">
    <name type="scientific">Synaphobranchus kaupii</name>
    <name type="common">Kaup's arrowtooth eel</name>
    <dbReference type="NCBI Taxonomy" id="118154"/>
    <lineage>
        <taxon>Eukaryota</taxon>
        <taxon>Metazoa</taxon>
        <taxon>Chordata</taxon>
        <taxon>Craniata</taxon>
        <taxon>Vertebrata</taxon>
        <taxon>Euteleostomi</taxon>
        <taxon>Actinopterygii</taxon>
        <taxon>Neopterygii</taxon>
        <taxon>Teleostei</taxon>
        <taxon>Anguilliformes</taxon>
        <taxon>Synaphobranchidae</taxon>
        <taxon>Synaphobranchus</taxon>
    </lineage>
</organism>
<evidence type="ECO:0000313" key="1">
    <source>
        <dbReference type="EMBL" id="KAJ8357431.1"/>
    </source>
</evidence>
<evidence type="ECO:0000313" key="2">
    <source>
        <dbReference type="Proteomes" id="UP001152622"/>
    </source>
</evidence>
<reference evidence="1" key="1">
    <citation type="journal article" date="2023" name="Science">
        <title>Genome structures resolve the early diversification of teleost fishes.</title>
        <authorList>
            <person name="Parey E."/>
            <person name="Louis A."/>
            <person name="Montfort J."/>
            <person name="Bouchez O."/>
            <person name="Roques C."/>
            <person name="Iampietro C."/>
            <person name="Lluch J."/>
            <person name="Castinel A."/>
            <person name="Donnadieu C."/>
            <person name="Desvignes T."/>
            <person name="Floi Bucao C."/>
            <person name="Jouanno E."/>
            <person name="Wen M."/>
            <person name="Mejri S."/>
            <person name="Dirks R."/>
            <person name="Jansen H."/>
            <person name="Henkel C."/>
            <person name="Chen W.J."/>
            <person name="Zahm M."/>
            <person name="Cabau C."/>
            <person name="Klopp C."/>
            <person name="Thompson A.W."/>
            <person name="Robinson-Rechavi M."/>
            <person name="Braasch I."/>
            <person name="Lecointre G."/>
            <person name="Bobe J."/>
            <person name="Postlethwait J.H."/>
            <person name="Berthelot C."/>
            <person name="Roest Crollius H."/>
            <person name="Guiguen Y."/>
        </authorList>
    </citation>
    <scope>NUCLEOTIDE SEQUENCE</scope>
    <source>
        <strain evidence="1">WJC10195</strain>
    </source>
</reference>